<evidence type="ECO:0000256" key="2">
    <source>
        <dbReference type="SAM" id="Phobius"/>
    </source>
</evidence>
<dbReference type="Pfam" id="PF16028">
    <property type="entry name" value="SLC3A2_N"/>
    <property type="match status" value="1"/>
</dbReference>
<sequence>MGDDRKAEYEMAPTSDPENPDPPAEKAELGTEEDGSQQWSGLSKEELLRVADTPAWNWTRNILLILFWIAWVVMLIVAIILVVKAPSCPDVEWHEKSPIYQVYLRSFRDKDNDGYGDLGGLIAKVKTIKEDFNAETILLSPLFKQDNESTYFGQETVDFKDVDPSIGTLEEFKSLIEQVQVNGMHLILEFDPNHSSDQHEWFEKSRQAKEGEDYWDYYIWADEANDEWKNYKGESAWTLDDVRGQYYYHFYEESQPDLNFNSDNVKSEIKAIMEFWLDEMKVDGFVLANFDRLLEPPMVTVGRKKRQAEDMATDGTTVLPPDMMMTTSTPEMRNSTPKDGSPEPGATDGYPTQYESIGQATTELPEDVAKLLDDLNQVVYENSYLGKYRVLIPQHSGPVEQNILYRRENGQGFPMCLSFAQSLNDEITNYDISLQMETLTGEKDEAGNSVEKHGWAVGHSQISRLASRTGDNARALLMLMFSLPGTPMPYYGEELGLVDVDGQENGWLGPYPWTGDANGGFSTNTSIEPWMPVAKDIQTVNLEAQKGTEEEENKDSDLAFFKNLSTLRKQPSLLAGVYEDVMVSTKLFAFTRHFEGWPRYLAVFNFGDDQEDKTVIDKAISGKVVLSASGKMMDEEVQLNKLTISGNDAFLIEYEEQA</sequence>
<reference evidence="4" key="1">
    <citation type="submission" date="2021-10" db="EMBL/GenBank/DDBJ databases">
        <title>Tropical sea cucumber genome reveals ecological adaptation and Cuvierian tubules defense mechanism.</title>
        <authorList>
            <person name="Chen T."/>
        </authorList>
    </citation>
    <scope>NUCLEOTIDE SEQUENCE</scope>
    <source>
        <strain evidence="4">Nanhai2018</strain>
        <tissue evidence="4">Muscle</tissue>
    </source>
</reference>
<feature type="region of interest" description="Disordered" evidence="1">
    <location>
        <begin position="304"/>
        <end position="352"/>
    </location>
</feature>
<comment type="caution">
    <text evidence="4">The sequence shown here is derived from an EMBL/GenBank/DDBJ whole genome shotgun (WGS) entry which is preliminary data.</text>
</comment>
<dbReference type="PANTHER" id="PTHR10357">
    <property type="entry name" value="ALPHA-AMYLASE FAMILY MEMBER"/>
    <property type="match status" value="1"/>
</dbReference>
<proteinExistence type="predicted"/>
<dbReference type="Pfam" id="PF00128">
    <property type="entry name" value="Alpha-amylase"/>
    <property type="match status" value="1"/>
</dbReference>
<keyword evidence="5" id="KW-1185">Reference proteome</keyword>
<dbReference type="GO" id="GO:0005975">
    <property type="term" value="P:carbohydrate metabolic process"/>
    <property type="evidence" value="ECO:0007669"/>
    <property type="project" value="InterPro"/>
</dbReference>
<evidence type="ECO:0000256" key="1">
    <source>
        <dbReference type="SAM" id="MobiDB-lite"/>
    </source>
</evidence>
<feature type="transmembrane region" description="Helical" evidence="2">
    <location>
        <begin position="62"/>
        <end position="83"/>
    </location>
</feature>
<dbReference type="GO" id="GO:0006865">
    <property type="term" value="P:amino acid transport"/>
    <property type="evidence" value="ECO:0007669"/>
    <property type="project" value="TreeGrafter"/>
</dbReference>
<feature type="domain" description="Glycosyl hydrolase family 13 catalytic" evidence="3">
    <location>
        <begin position="101"/>
        <end position="568"/>
    </location>
</feature>
<dbReference type="AlphaFoldDB" id="A0A9Q1CIG1"/>
<dbReference type="InterPro" id="IPR013780">
    <property type="entry name" value="Glyco_hydro_b"/>
</dbReference>
<dbReference type="InterPro" id="IPR031984">
    <property type="entry name" value="SLC3A2_N"/>
</dbReference>
<organism evidence="4 5">
    <name type="scientific">Holothuria leucospilota</name>
    <name type="common">Black long sea cucumber</name>
    <name type="synonym">Mertensiothuria leucospilota</name>
    <dbReference type="NCBI Taxonomy" id="206669"/>
    <lineage>
        <taxon>Eukaryota</taxon>
        <taxon>Metazoa</taxon>
        <taxon>Echinodermata</taxon>
        <taxon>Eleutherozoa</taxon>
        <taxon>Echinozoa</taxon>
        <taxon>Holothuroidea</taxon>
        <taxon>Aspidochirotacea</taxon>
        <taxon>Aspidochirotida</taxon>
        <taxon>Holothuriidae</taxon>
        <taxon>Holothuria</taxon>
    </lineage>
</organism>
<dbReference type="InterPro" id="IPR006047">
    <property type="entry name" value="GH13_cat_dom"/>
</dbReference>
<dbReference type="SUPFAM" id="SSF51445">
    <property type="entry name" value="(Trans)glycosidases"/>
    <property type="match status" value="1"/>
</dbReference>
<dbReference type="Proteomes" id="UP001152320">
    <property type="component" value="Chromosome 3"/>
</dbReference>
<keyword evidence="2" id="KW-0472">Membrane</keyword>
<dbReference type="PANTHER" id="PTHR10357:SF179">
    <property type="entry name" value="NEUTRAL AND BASIC AMINO ACID TRANSPORT PROTEIN RBAT"/>
    <property type="match status" value="1"/>
</dbReference>
<dbReference type="OrthoDB" id="1740265at2759"/>
<dbReference type="SMART" id="SM00642">
    <property type="entry name" value="Aamy"/>
    <property type="match status" value="1"/>
</dbReference>
<feature type="compositionally biased region" description="Polar residues" evidence="1">
    <location>
        <begin position="325"/>
        <end position="338"/>
    </location>
</feature>
<dbReference type="Gene3D" id="3.20.20.80">
    <property type="entry name" value="Glycosidases"/>
    <property type="match status" value="1"/>
</dbReference>
<gene>
    <name evidence="4" type="ORF">HOLleu_08009</name>
</gene>
<keyword evidence="2" id="KW-1133">Transmembrane helix</keyword>
<name>A0A9Q1CIG1_HOLLE</name>
<evidence type="ECO:0000313" key="5">
    <source>
        <dbReference type="Proteomes" id="UP001152320"/>
    </source>
</evidence>
<dbReference type="Gene3D" id="2.60.40.1180">
    <property type="entry name" value="Golgi alpha-mannosidase II"/>
    <property type="match status" value="1"/>
</dbReference>
<accession>A0A9Q1CIG1</accession>
<dbReference type="InterPro" id="IPR017853">
    <property type="entry name" value="GH"/>
</dbReference>
<feature type="region of interest" description="Disordered" evidence="1">
    <location>
        <begin position="1"/>
        <end position="40"/>
    </location>
</feature>
<dbReference type="InterPro" id="IPR045857">
    <property type="entry name" value="O16G_dom_2"/>
</dbReference>
<dbReference type="Gene3D" id="3.90.400.10">
    <property type="entry name" value="Oligo-1,6-glucosidase, Domain 2"/>
    <property type="match status" value="1"/>
</dbReference>
<keyword evidence="2" id="KW-0812">Transmembrane</keyword>
<dbReference type="EMBL" id="JAIZAY010000003">
    <property type="protein sequence ID" value="KAJ8045079.1"/>
    <property type="molecule type" value="Genomic_DNA"/>
</dbReference>
<evidence type="ECO:0000259" key="3">
    <source>
        <dbReference type="SMART" id="SM00642"/>
    </source>
</evidence>
<evidence type="ECO:0000313" key="4">
    <source>
        <dbReference type="EMBL" id="KAJ8045079.1"/>
    </source>
</evidence>
<protein>
    <submittedName>
        <fullName evidence="4">Neutral and basic amino acid transport protein rBAT</fullName>
    </submittedName>
</protein>